<name>A0AAT9TRC2_9CAUD</name>
<dbReference type="SUPFAM" id="SSF88659">
    <property type="entry name" value="Sigma3 and sigma4 domains of RNA polymerase sigma factors"/>
    <property type="match status" value="1"/>
</dbReference>
<sequence length="214" mass="24734">METTDYISTSDVILSSEQKKVVYDNYGLVISYLQSHRIPFEEGHGPACIGLCKAVKTYNPEKGKLSTIAYLLMHSEYIRTIRRVHQRNFDKSVLSLEQPAYASPDLESLTIADTLGNYDNMEELDGYTDLMQILKTFIPTLNSIQKEIFYLRVIEGLNNLEIAEKITQEKLTSVDVNRIYARQIIPRLKKHMKNNGYECKYLTQKLRNKKKEGE</sequence>
<accession>A0AAT9TRC2</accession>
<organism evidence="1">
    <name type="scientific">Enterocloster phage PMBT24</name>
    <dbReference type="NCBI Taxonomy" id="3025413"/>
    <lineage>
        <taxon>Viruses</taxon>
        <taxon>Duplodnaviria</taxon>
        <taxon>Heunggongvirae</taxon>
        <taxon>Uroviricota</taxon>
        <taxon>Caudoviricetes</taxon>
    </lineage>
</organism>
<dbReference type="SUPFAM" id="SSF88946">
    <property type="entry name" value="Sigma2 domain of RNA polymerase sigma factors"/>
    <property type="match status" value="1"/>
</dbReference>
<evidence type="ECO:0000313" key="1">
    <source>
        <dbReference type="EMBL" id="WDQ45495.1"/>
    </source>
</evidence>
<reference evidence="1" key="1">
    <citation type="submission" date="2023-01" db="EMBL/GenBank/DDBJ databases">
        <authorList>
            <person name="Sprotte S."/>
            <person name="Brinks E."/>
        </authorList>
    </citation>
    <scope>NUCLEOTIDE SEQUENCE</scope>
</reference>
<proteinExistence type="predicted"/>
<dbReference type="GO" id="GO:0003700">
    <property type="term" value="F:DNA-binding transcription factor activity"/>
    <property type="evidence" value="ECO:0007669"/>
    <property type="project" value="InterPro"/>
</dbReference>
<dbReference type="InterPro" id="IPR013324">
    <property type="entry name" value="RNA_pol_sigma_r3/r4-like"/>
</dbReference>
<dbReference type="GO" id="GO:0006352">
    <property type="term" value="P:DNA-templated transcription initiation"/>
    <property type="evidence" value="ECO:0007669"/>
    <property type="project" value="InterPro"/>
</dbReference>
<reference evidence="1" key="2">
    <citation type="journal article" date="2024" name="Heliyon">
        <title>Complete genome sequence of the novel virulent phage PMBT24 infecting Enterocloster bolteae from the human gut.</title>
        <authorList>
            <person name="Sprotte S."/>
            <person name="Brinks E."/>
            <person name="Neve H."/>
            <person name="Franz C.M.A.P."/>
        </authorList>
    </citation>
    <scope>NUCLEOTIDE SEQUENCE</scope>
</reference>
<dbReference type="Gene3D" id="1.10.1740.10">
    <property type="match status" value="1"/>
</dbReference>
<protein>
    <submittedName>
        <fullName evidence="1">RNA polymerase sigma factor</fullName>
    </submittedName>
</protein>
<dbReference type="EMBL" id="OQ326496">
    <property type="protein sequence ID" value="WDQ45495.1"/>
    <property type="molecule type" value="Genomic_DNA"/>
</dbReference>
<dbReference type="InterPro" id="IPR013325">
    <property type="entry name" value="RNA_pol_sigma_r2"/>
</dbReference>